<dbReference type="CDD" id="cd08249">
    <property type="entry name" value="enoyl_reductase_like"/>
    <property type="match status" value="1"/>
</dbReference>
<dbReference type="STRING" id="363999.A0A439CT92"/>
<dbReference type="EMBL" id="RYZI01000446">
    <property type="protein sequence ID" value="RWA05387.1"/>
    <property type="molecule type" value="Genomic_DNA"/>
</dbReference>
<dbReference type="GO" id="GO:0016651">
    <property type="term" value="F:oxidoreductase activity, acting on NAD(P)H"/>
    <property type="evidence" value="ECO:0007669"/>
    <property type="project" value="InterPro"/>
</dbReference>
<dbReference type="PANTHER" id="PTHR45348">
    <property type="entry name" value="HYPOTHETICAL OXIDOREDUCTASE (EUROFUNG)"/>
    <property type="match status" value="1"/>
</dbReference>
<protein>
    <recommendedName>
        <fullName evidence="3">Enoyl reductase (ER) domain-containing protein</fullName>
    </recommendedName>
</protein>
<dbReference type="InterPro" id="IPR047122">
    <property type="entry name" value="Trans-enoyl_RdTase-like"/>
</dbReference>
<dbReference type="Proteomes" id="UP000286045">
    <property type="component" value="Unassembled WGS sequence"/>
</dbReference>
<comment type="similarity">
    <text evidence="1">Belongs to the zinc-containing alcohol dehydrogenase family.</text>
</comment>
<gene>
    <name evidence="4" type="ORF">EKO27_g9718</name>
</gene>
<dbReference type="Pfam" id="PF08240">
    <property type="entry name" value="ADH_N"/>
    <property type="match status" value="1"/>
</dbReference>
<dbReference type="InterPro" id="IPR013149">
    <property type="entry name" value="ADH-like_C"/>
</dbReference>
<feature type="non-terminal residue" evidence="4">
    <location>
        <position position="249"/>
    </location>
</feature>
<dbReference type="PANTHER" id="PTHR45348:SF2">
    <property type="entry name" value="ZINC-TYPE ALCOHOL DEHYDROGENASE-LIKE PROTEIN C2E1P3.01"/>
    <property type="match status" value="1"/>
</dbReference>
<dbReference type="SMART" id="SM00829">
    <property type="entry name" value="PKS_ER"/>
    <property type="match status" value="1"/>
</dbReference>
<dbReference type="AlphaFoldDB" id="A0A439CT92"/>
<dbReference type="SUPFAM" id="SSF50129">
    <property type="entry name" value="GroES-like"/>
    <property type="match status" value="1"/>
</dbReference>
<accession>A0A439CT92</accession>
<name>A0A439CT92_9PEZI</name>
<dbReference type="SUPFAM" id="SSF51735">
    <property type="entry name" value="NAD(P)-binding Rossmann-fold domains"/>
    <property type="match status" value="1"/>
</dbReference>
<dbReference type="InterPro" id="IPR011032">
    <property type="entry name" value="GroES-like_sf"/>
</dbReference>
<evidence type="ECO:0000259" key="3">
    <source>
        <dbReference type="SMART" id="SM00829"/>
    </source>
</evidence>
<reference evidence="4 5" key="1">
    <citation type="submission" date="2018-12" db="EMBL/GenBank/DDBJ databases">
        <title>Draft genome sequence of Xylaria grammica IHI A82.</title>
        <authorList>
            <person name="Buettner E."/>
            <person name="Kellner H."/>
        </authorList>
    </citation>
    <scope>NUCLEOTIDE SEQUENCE [LARGE SCALE GENOMIC DNA]</scope>
    <source>
        <strain evidence="4 5">IHI A82</strain>
    </source>
</reference>
<sequence>MSTNKAVVLVEKGKAEIRELPLPKLEPGHILVKVHAVGLNPTDWKNIDNADPYRFGTRSGCDYAGVVVEVGPGVTKDIKVGDRSSGAVFGANPKDPGNGAFGGYAVAKPHVQLKTPPNVTDEEGATFGVSVTTVGQGLYKTLQLPLPNNPAKTPFPVLIYGGSTATGIYGIKYAKASGLTVIATASPHNFELLRSLGADHVFDYRSATVGADIRALTGNRLKHAWDCTGHGAAISAAALSDHEEGGKPR</sequence>
<feature type="domain" description="Enoyl reductase (ER)" evidence="3">
    <location>
        <begin position="13"/>
        <end position="242"/>
    </location>
</feature>
<proteinExistence type="inferred from homology"/>
<dbReference type="InterPro" id="IPR036291">
    <property type="entry name" value="NAD(P)-bd_dom_sf"/>
</dbReference>
<organism evidence="4 5">
    <name type="scientific">Xylaria grammica</name>
    <dbReference type="NCBI Taxonomy" id="363999"/>
    <lineage>
        <taxon>Eukaryota</taxon>
        <taxon>Fungi</taxon>
        <taxon>Dikarya</taxon>
        <taxon>Ascomycota</taxon>
        <taxon>Pezizomycotina</taxon>
        <taxon>Sordariomycetes</taxon>
        <taxon>Xylariomycetidae</taxon>
        <taxon>Xylariales</taxon>
        <taxon>Xylariaceae</taxon>
        <taxon>Xylaria</taxon>
    </lineage>
</organism>
<evidence type="ECO:0000256" key="2">
    <source>
        <dbReference type="ARBA" id="ARBA00023002"/>
    </source>
</evidence>
<dbReference type="Gene3D" id="3.40.50.720">
    <property type="entry name" value="NAD(P)-binding Rossmann-like Domain"/>
    <property type="match status" value="1"/>
</dbReference>
<keyword evidence="5" id="KW-1185">Reference proteome</keyword>
<keyword evidence="2" id="KW-0560">Oxidoreductase</keyword>
<dbReference type="InterPro" id="IPR020843">
    <property type="entry name" value="ER"/>
</dbReference>
<dbReference type="InterPro" id="IPR013154">
    <property type="entry name" value="ADH-like_N"/>
</dbReference>
<comment type="caution">
    <text evidence="4">The sequence shown here is derived from an EMBL/GenBank/DDBJ whole genome shotgun (WGS) entry which is preliminary data.</text>
</comment>
<evidence type="ECO:0000313" key="4">
    <source>
        <dbReference type="EMBL" id="RWA05387.1"/>
    </source>
</evidence>
<dbReference type="Gene3D" id="3.90.180.10">
    <property type="entry name" value="Medium-chain alcohol dehydrogenases, catalytic domain"/>
    <property type="match status" value="1"/>
</dbReference>
<evidence type="ECO:0000313" key="5">
    <source>
        <dbReference type="Proteomes" id="UP000286045"/>
    </source>
</evidence>
<evidence type="ECO:0000256" key="1">
    <source>
        <dbReference type="ARBA" id="ARBA00008072"/>
    </source>
</evidence>
<dbReference type="Pfam" id="PF00107">
    <property type="entry name" value="ADH_zinc_N"/>
    <property type="match status" value="1"/>
</dbReference>